<dbReference type="Proteomes" id="UP001596066">
    <property type="component" value="Unassembled WGS sequence"/>
</dbReference>
<gene>
    <name evidence="3" type="ORF">ACFPZF_24970</name>
</gene>
<feature type="domain" description="DUF4352" evidence="2">
    <location>
        <begin position="7"/>
        <end position="112"/>
    </location>
</feature>
<sequence length="128" mass="13289">MTGTQADEKAAVTVVKVVDPAPAKEFSSPEAGMRFVAVQFRLQNTGTAPYSDSPSNGAKVIDTQGQQFESTISDTGAGPSFTGTTTIAPGATALGFITFQVPSTSRLAQVQFALDSGFAKDVGQWNLP</sequence>
<name>A0ABW0VGR6_9ACTN</name>
<dbReference type="EMBL" id="JBHSOC010000050">
    <property type="protein sequence ID" value="MFC5644603.1"/>
    <property type="molecule type" value="Genomic_DNA"/>
</dbReference>
<evidence type="ECO:0000259" key="2">
    <source>
        <dbReference type="Pfam" id="PF11611"/>
    </source>
</evidence>
<evidence type="ECO:0000256" key="1">
    <source>
        <dbReference type="ARBA" id="ARBA00022729"/>
    </source>
</evidence>
<keyword evidence="4" id="KW-1185">Reference proteome</keyword>
<dbReference type="InterPro" id="IPR029050">
    <property type="entry name" value="Immunoprotect_excell_Ig-like"/>
</dbReference>
<reference evidence="4" key="1">
    <citation type="journal article" date="2019" name="Int. J. Syst. Evol. Microbiol.">
        <title>The Global Catalogue of Microorganisms (GCM) 10K type strain sequencing project: providing services to taxonomists for standard genome sequencing and annotation.</title>
        <authorList>
            <consortium name="The Broad Institute Genomics Platform"/>
            <consortium name="The Broad Institute Genome Sequencing Center for Infectious Disease"/>
            <person name="Wu L."/>
            <person name="Ma J."/>
        </authorList>
    </citation>
    <scope>NUCLEOTIDE SEQUENCE [LARGE SCALE GENOMIC DNA]</scope>
    <source>
        <strain evidence="4">CGMCC 4.1622</strain>
    </source>
</reference>
<accession>A0ABW0VGR6</accession>
<evidence type="ECO:0000313" key="3">
    <source>
        <dbReference type="EMBL" id="MFC5644603.1"/>
    </source>
</evidence>
<dbReference type="RefSeq" id="WP_346148161.1">
    <property type="nucleotide sequence ID" value="NZ_BAAAUA010000044.1"/>
</dbReference>
<keyword evidence="1" id="KW-0732">Signal</keyword>
<protein>
    <submittedName>
        <fullName evidence="3">DUF4352 domain-containing protein</fullName>
    </submittedName>
</protein>
<dbReference type="InterPro" id="IPR029051">
    <property type="entry name" value="DUF4352"/>
</dbReference>
<proteinExistence type="predicted"/>
<comment type="caution">
    <text evidence="3">The sequence shown here is derived from an EMBL/GenBank/DDBJ whole genome shotgun (WGS) entry which is preliminary data.</text>
</comment>
<evidence type="ECO:0000313" key="4">
    <source>
        <dbReference type="Proteomes" id="UP001596066"/>
    </source>
</evidence>
<dbReference type="Pfam" id="PF11611">
    <property type="entry name" value="DUF4352"/>
    <property type="match status" value="1"/>
</dbReference>
<dbReference type="Gene3D" id="2.60.40.1240">
    <property type="match status" value="1"/>
</dbReference>
<organism evidence="3 4">
    <name type="scientific">Kitasatospora cinereorecta</name>
    <dbReference type="NCBI Taxonomy" id="285560"/>
    <lineage>
        <taxon>Bacteria</taxon>
        <taxon>Bacillati</taxon>
        <taxon>Actinomycetota</taxon>
        <taxon>Actinomycetes</taxon>
        <taxon>Kitasatosporales</taxon>
        <taxon>Streptomycetaceae</taxon>
        <taxon>Kitasatospora</taxon>
    </lineage>
</organism>